<dbReference type="InterPro" id="IPR007856">
    <property type="entry name" value="SapB_1"/>
</dbReference>
<evidence type="ECO:0000259" key="2">
    <source>
        <dbReference type="PROSITE" id="PS50015"/>
    </source>
</evidence>
<dbReference type="GO" id="GO:0006629">
    <property type="term" value="P:lipid metabolic process"/>
    <property type="evidence" value="ECO:0007669"/>
    <property type="project" value="InterPro"/>
</dbReference>
<gene>
    <name evidence="3" type="ORF">Q5P01_020196</name>
</gene>
<evidence type="ECO:0000313" key="3">
    <source>
        <dbReference type="EMBL" id="KAK2825982.1"/>
    </source>
</evidence>
<comment type="caution">
    <text evidence="3">The sequence shown here is derived from an EMBL/GenBank/DDBJ whole genome shotgun (WGS) entry which is preliminary data.</text>
</comment>
<proteinExistence type="predicted"/>
<dbReference type="InterPro" id="IPR038847">
    <property type="entry name" value="Granulysin-like"/>
</dbReference>
<dbReference type="Pfam" id="PF05184">
    <property type="entry name" value="SapB_1"/>
    <property type="match status" value="1"/>
</dbReference>
<keyword evidence="4" id="KW-1185">Reference proteome</keyword>
<evidence type="ECO:0000256" key="1">
    <source>
        <dbReference type="ARBA" id="ARBA00023157"/>
    </source>
</evidence>
<dbReference type="AlphaFoldDB" id="A0AA88S0Z6"/>
<feature type="domain" description="Saposin B-type" evidence="2">
    <location>
        <begin position="36"/>
        <end position="116"/>
    </location>
</feature>
<reference evidence="3" key="1">
    <citation type="submission" date="2023-07" db="EMBL/GenBank/DDBJ databases">
        <title>Chromosome-level Genome Assembly of Striped Snakehead (Channa striata).</title>
        <authorList>
            <person name="Liu H."/>
        </authorList>
    </citation>
    <scope>NUCLEOTIDE SEQUENCE</scope>
    <source>
        <strain evidence="3">Gz</strain>
        <tissue evidence="3">Muscle</tissue>
    </source>
</reference>
<keyword evidence="1" id="KW-1015">Disulfide bond</keyword>
<name>A0AA88S0Z6_CHASR</name>
<dbReference type="PANTHER" id="PTHR15541:SF2">
    <property type="entry name" value="GRANULYSIN"/>
    <property type="match status" value="1"/>
</dbReference>
<dbReference type="Proteomes" id="UP001187415">
    <property type="component" value="Unassembled WGS sequence"/>
</dbReference>
<dbReference type="InterPro" id="IPR011001">
    <property type="entry name" value="Saposin-like"/>
</dbReference>
<dbReference type="SMART" id="SM00741">
    <property type="entry name" value="SapB"/>
    <property type="match status" value="1"/>
</dbReference>
<dbReference type="PANTHER" id="PTHR15541">
    <property type="entry name" value="GRANULYSIN RELATED"/>
    <property type="match status" value="1"/>
</dbReference>
<dbReference type="InterPro" id="IPR008139">
    <property type="entry name" value="SaposinB_dom"/>
</dbReference>
<dbReference type="PROSITE" id="PS50015">
    <property type="entry name" value="SAP_B"/>
    <property type="match status" value="1"/>
</dbReference>
<evidence type="ECO:0000313" key="4">
    <source>
        <dbReference type="Proteomes" id="UP001187415"/>
    </source>
</evidence>
<organism evidence="3 4">
    <name type="scientific">Channa striata</name>
    <name type="common">Snakehead murrel</name>
    <name type="synonym">Ophicephalus striatus</name>
    <dbReference type="NCBI Taxonomy" id="64152"/>
    <lineage>
        <taxon>Eukaryota</taxon>
        <taxon>Metazoa</taxon>
        <taxon>Chordata</taxon>
        <taxon>Craniata</taxon>
        <taxon>Vertebrata</taxon>
        <taxon>Euteleostomi</taxon>
        <taxon>Actinopterygii</taxon>
        <taxon>Neopterygii</taxon>
        <taxon>Teleostei</taxon>
        <taxon>Neoteleostei</taxon>
        <taxon>Acanthomorphata</taxon>
        <taxon>Anabantaria</taxon>
        <taxon>Anabantiformes</taxon>
        <taxon>Channoidei</taxon>
        <taxon>Channidae</taxon>
        <taxon>Channa</taxon>
    </lineage>
</organism>
<dbReference type="EMBL" id="JAUPFM010000016">
    <property type="protein sequence ID" value="KAK2825982.1"/>
    <property type="molecule type" value="Genomic_DNA"/>
</dbReference>
<dbReference type="SUPFAM" id="SSF47862">
    <property type="entry name" value="Saposin"/>
    <property type="match status" value="1"/>
</dbReference>
<dbReference type="Gene3D" id="1.10.225.10">
    <property type="entry name" value="Saposin-like"/>
    <property type="match status" value="1"/>
</dbReference>
<sequence>MLVACSVWTVHGRSFVVNIDDQEQVDMDVPVEVGKIPGVCWACKWALNKVKKVLGKNATAESIKGKLMSVCNEIGLLKSMCRKFVNTHLGELVEELTTTDDVRTICVNAGACKPKELFDLLIFSGNEDAHIVINE</sequence>
<dbReference type="GO" id="GO:0042742">
    <property type="term" value="P:defense response to bacterium"/>
    <property type="evidence" value="ECO:0007669"/>
    <property type="project" value="InterPro"/>
</dbReference>
<protein>
    <recommendedName>
        <fullName evidence="2">Saposin B-type domain-containing protein</fullName>
    </recommendedName>
</protein>
<accession>A0AA88S0Z6</accession>